<keyword evidence="1" id="KW-1133">Transmembrane helix</keyword>
<dbReference type="InterPro" id="IPR021385">
    <property type="entry name" value="DUF3017"/>
</dbReference>
<organism evidence="2 3">
    <name type="scientific">Corynebacterium efficiens (strain DSM 44549 / YS-314 / AJ 12310 / JCM 11189 / NBRC 100395)</name>
    <dbReference type="NCBI Taxonomy" id="196164"/>
    <lineage>
        <taxon>Bacteria</taxon>
        <taxon>Bacillati</taxon>
        <taxon>Actinomycetota</taxon>
        <taxon>Actinomycetes</taxon>
        <taxon>Mycobacteriales</taxon>
        <taxon>Corynebacteriaceae</taxon>
        <taxon>Corynebacterium</taxon>
    </lineage>
</organism>
<dbReference type="Pfam" id="PF11222">
    <property type="entry name" value="DUF3017"/>
    <property type="match status" value="1"/>
</dbReference>
<keyword evidence="1" id="KW-0812">Transmembrane</keyword>
<feature type="transmembrane region" description="Helical" evidence="1">
    <location>
        <begin position="72"/>
        <end position="90"/>
    </location>
</feature>
<reference evidence="2 3" key="1">
    <citation type="journal article" date="2003" name="Genome Res.">
        <title>Comparative complete genome sequence analysis of the amino acid replacements responsible for the thermostability of Corynebacterium efficiens.</title>
        <authorList>
            <person name="Nishio Y."/>
            <person name="Nakamura Y."/>
            <person name="Kawarabayasi Y."/>
            <person name="Usuda Y."/>
            <person name="Kimura E."/>
            <person name="Sugimoto S."/>
            <person name="Matsui K."/>
            <person name="Yamagishi A."/>
            <person name="Kikuchi H."/>
            <person name="Ikeo K."/>
            <person name="Gojobori T."/>
        </authorList>
    </citation>
    <scope>NUCLEOTIDE SEQUENCE [LARGE SCALE GENOMIC DNA]</scope>
    <source>
        <strain evidence="3">DSM 44549 / YS-314 / AJ 12310 / JCM 11189 / NBRC 100395</strain>
    </source>
</reference>
<feature type="transmembrane region" description="Helical" evidence="1">
    <location>
        <begin position="106"/>
        <end position="124"/>
    </location>
</feature>
<proteinExistence type="predicted"/>
<dbReference type="eggNOG" id="ENOG5033CNM">
    <property type="taxonomic scope" value="Bacteria"/>
</dbReference>
<dbReference type="AlphaFoldDB" id="Q8FRU8"/>
<evidence type="ECO:0000313" key="2">
    <source>
        <dbReference type="EMBL" id="BAC17470.1"/>
    </source>
</evidence>
<dbReference type="KEGG" id="cef:CE0660"/>
<name>Q8FRU8_COREF</name>
<feature type="transmembrane region" description="Helical" evidence="1">
    <location>
        <begin position="48"/>
        <end position="66"/>
    </location>
</feature>
<dbReference type="EMBL" id="BA000035">
    <property type="protein sequence ID" value="BAC17470.1"/>
    <property type="molecule type" value="Genomic_DNA"/>
</dbReference>
<keyword evidence="1" id="KW-0472">Membrane</keyword>
<evidence type="ECO:0000313" key="3">
    <source>
        <dbReference type="Proteomes" id="UP000001409"/>
    </source>
</evidence>
<evidence type="ECO:0008006" key="4">
    <source>
        <dbReference type="Google" id="ProtNLM"/>
    </source>
</evidence>
<sequence>MSSSVQRSWRVFKGELLMDTPLTPSGRLANPHDRGLAPSRLPVTAQRVLVGLFVIAVAVATLFAVTEHWRRATFTLGVSMIYLAVLRLSCDSKVMGLLAVRSRRFDAFYCTVLGGIMAFLAASVDSLGS</sequence>
<evidence type="ECO:0000256" key="1">
    <source>
        <dbReference type="SAM" id="Phobius"/>
    </source>
</evidence>
<accession>Q8FRU8</accession>
<keyword evidence="3" id="KW-1185">Reference proteome</keyword>
<protein>
    <recommendedName>
        <fullName evidence="4">DUF3017 domain-containing protein</fullName>
    </recommendedName>
</protein>
<dbReference type="HOGENOM" id="CLU_152435_0_0_11"/>
<dbReference type="Proteomes" id="UP000001409">
    <property type="component" value="Chromosome"/>
</dbReference>
<dbReference type="STRING" id="196164.gene:10741062"/>